<dbReference type="Proteomes" id="UP000664044">
    <property type="component" value="Unassembled WGS sequence"/>
</dbReference>
<protein>
    <recommendedName>
        <fullName evidence="3">Nucleotidyltransferase</fullName>
    </recommendedName>
</protein>
<evidence type="ECO:0000313" key="2">
    <source>
        <dbReference type="Proteomes" id="UP000664044"/>
    </source>
</evidence>
<keyword evidence="2" id="KW-1185">Reference proteome</keyword>
<sequence>MISKYLVDLVNQVSIQENEVREIKTISDELFIILKINLTFFQGFRVYGSITRGTSLSPTISRKTDVDVFCEYDLGSWITLMEYNKGTESNIVLTDVIYRGLVDLKNEDLKDVKLDYPSVHLKFKGIVFELTPALGDKGSSSLTLELPYTEWEYDHRHLLPLGKQTNVRTTSRKSEDPEDKKPNSKVETVLPYVYNDRVKNKNNNPYFYLIILLKYWKYVFQSNITSFLLESDIFEGLEKSKFFKGKQDLRDILFTFLTTTEVYSFELFRTDNQFSKLYNNIVSIKNLYDQGEEEDAFYQLIKYLPPPDYLKKYSFPCSELL</sequence>
<accession>A0ABS3G8K0</accession>
<evidence type="ECO:0000313" key="1">
    <source>
        <dbReference type="EMBL" id="MBO0355720.1"/>
    </source>
</evidence>
<comment type="caution">
    <text evidence="1">The sequence shown here is derived from an EMBL/GenBank/DDBJ whole genome shotgun (WGS) entry which is preliminary data.</text>
</comment>
<proteinExistence type="predicted"/>
<gene>
    <name evidence="1" type="ORF">J0656_17000</name>
</gene>
<evidence type="ECO:0008006" key="3">
    <source>
        <dbReference type="Google" id="ProtNLM"/>
    </source>
</evidence>
<name>A0ABS3G8K0_9FLAO</name>
<dbReference type="EMBL" id="JAFLNL010000012">
    <property type="protein sequence ID" value="MBO0355720.1"/>
    <property type="molecule type" value="Genomic_DNA"/>
</dbReference>
<reference evidence="1 2" key="1">
    <citation type="submission" date="2021-03" db="EMBL/GenBank/DDBJ databases">
        <title>Muricauda lutimaris sp. nov. and Muricauda ruestringensis sp. nov, two marine members of the Flavobacteriaceae isolated from deep sea sediments of Western Pacific.</title>
        <authorList>
            <person name="Zhao S."/>
            <person name="Liu R."/>
        </authorList>
    </citation>
    <scope>NUCLEOTIDE SEQUENCE [LARGE SCALE GENOMIC DNA]</scope>
    <source>
        <strain evidence="1 2">BC31-1-A7</strain>
    </source>
</reference>
<dbReference type="RefSeq" id="WP_207036089.1">
    <property type="nucleotide sequence ID" value="NZ_JAFLNL010000012.1"/>
</dbReference>
<organism evidence="1 2">
    <name type="scientific">Flagellimonas aurea</name>
    <dbReference type="NCBI Taxonomy" id="2915619"/>
    <lineage>
        <taxon>Bacteria</taxon>
        <taxon>Pseudomonadati</taxon>
        <taxon>Bacteroidota</taxon>
        <taxon>Flavobacteriia</taxon>
        <taxon>Flavobacteriales</taxon>
        <taxon>Flavobacteriaceae</taxon>
        <taxon>Flagellimonas</taxon>
    </lineage>
</organism>